<dbReference type="InterPro" id="IPR008978">
    <property type="entry name" value="HSP20-like_chaperone"/>
</dbReference>
<dbReference type="CDD" id="cd06470">
    <property type="entry name" value="ACD_IbpA-B_like"/>
    <property type="match status" value="1"/>
</dbReference>
<name>A0ABS4PFD6_9GAMM</name>
<dbReference type="Pfam" id="PF00011">
    <property type="entry name" value="HSP20"/>
    <property type="match status" value="1"/>
</dbReference>
<dbReference type="SUPFAM" id="SSF49764">
    <property type="entry name" value="HSP20-like chaperones"/>
    <property type="match status" value="1"/>
</dbReference>
<dbReference type="PANTHER" id="PTHR47062">
    <property type="match status" value="1"/>
</dbReference>
<keyword evidence="6" id="KW-1185">Reference proteome</keyword>
<dbReference type="PANTHER" id="PTHR47062:SF1">
    <property type="entry name" value="SMALL HEAT SHOCK PROTEIN IBPA"/>
    <property type="match status" value="1"/>
</dbReference>
<protein>
    <submittedName>
        <fullName evidence="5">Molecular chaperone IbpA</fullName>
    </submittedName>
</protein>
<proteinExistence type="inferred from homology"/>
<evidence type="ECO:0000259" key="4">
    <source>
        <dbReference type="PROSITE" id="PS01031"/>
    </source>
</evidence>
<evidence type="ECO:0000313" key="5">
    <source>
        <dbReference type="EMBL" id="MBP2170857.1"/>
    </source>
</evidence>
<dbReference type="PROSITE" id="PS01031">
    <property type="entry name" value="SHSP"/>
    <property type="match status" value="1"/>
</dbReference>
<dbReference type="Gene3D" id="2.60.40.790">
    <property type="match status" value="1"/>
</dbReference>
<dbReference type="InterPro" id="IPR002068">
    <property type="entry name" value="A-crystallin/Hsp20_dom"/>
</dbReference>
<evidence type="ECO:0000313" key="6">
    <source>
        <dbReference type="Proteomes" id="UP001195624"/>
    </source>
</evidence>
<accession>A0ABS4PFD6</accession>
<dbReference type="Proteomes" id="UP001195624">
    <property type="component" value="Unassembled WGS sequence"/>
</dbReference>
<organism evidence="5 6">
    <name type="scientific">Winslowiella toletana</name>
    <dbReference type="NCBI Taxonomy" id="92490"/>
    <lineage>
        <taxon>Bacteria</taxon>
        <taxon>Pseudomonadati</taxon>
        <taxon>Pseudomonadota</taxon>
        <taxon>Gammaproteobacteria</taxon>
        <taxon>Enterobacterales</taxon>
        <taxon>Erwiniaceae</taxon>
        <taxon>Winslowiella</taxon>
    </lineage>
</organism>
<evidence type="ECO:0000256" key="1">
    <source>
        <dbReference type="ARBA" id="ARBA00023016"/>
    </source>
</evidence>
<evidence type="ECO:0000256" key="3">
    <source>
        <dbReference type="RuleBase" id="RU003616"/>
    </source>
</evidence>
<feature type="domain" description="SHSP" evidence="4">
    <location>
        <begin position="34"/>
        <end position="149"/>
    </location>
</feature>
<comment type="caution">
    <text evidence="5">The sequence shown here is derived from an EMBL/GenBank/DDBJ whole genome shotgun (WGS) entry which is preliminary data.</text>
</comment>
<comment type="similarity">
    <text evidence="2 3">Belongs to the small heat shock protein (HSP20) family.</text>
</comment>
<reference evidence="6" key="1">
    <citation type="submission" date="2023-07" db="EMBL/GenBank/DDBJ databases">
        <title>Genome mining of underrepresented organisms for secondary metabolites.</title>
        <authorList>
            <person name="D'Agostino P.M."/>
        </authorList>
    </citation>
    <scope>NUCLEOTIDE SEQUENCE [LARGE SCALE GENOMIC DNA]</scope>
    <source>
        <strain evidence="6">WS4403</strain>
    </source>
</reference>
<dbReference type="RefSeq" id="WP_017801777.1">
    <property type="nucleotide sequence ID" value="NZ_JAGGMQ010000001.1"/>
</dbReference>
<dbReference type="EMBL" id="JAGGMQ010000001">
    <property type="protein sequence ID" value="MBP2170857.1"/>
    <property type="molecule type" value="Genomic_DNA"/>
</dbReference>
<sequence length="157" mass="17569">MSIHNFSVFPAVADALFSDRFNRIDRLFSQLTGDTPMAVTPAYDIRRVDNDRYALTVSVPGWKESELEIEISGGQLVISGKREEKSDATDEASGWIHRGISRSDFRLSYAVPEHVKVTAAKLAEGILSVELYQEVPDSDKPRKIPIEHVTQAIEHQS</sequence>
<evidence type="ECO:0000256" key="2">
    <source>
        <dbReference type="PROSITE-ProRule" id="PRU00285"/>
    </source>
</evidence>
<keyword evidence="1" id="KW-0346">Stress response</keyword>
<dbReference type="InterPro" id="IPR037913">
    <property type="entry name" value="ACD_IbpA/B"/>
</dbReference>
<gene>
    <name evidence="5" type="ORF">J2125_004049</name>
</gene>